<dbReference type="GO" id="GO:0005524">
    <property type="term" value="F:ATP binding"/>
    <property type="evidence" value="ECO:0007669"/>
    <property type="project" value="UniProtKB-UniRule"/>
</dbReference>
<dbReference type="InterPro" id="IPR031322">
    <property type="entry name" value="Shikimate/glucono_kinase"/>
</dbReference>
<dbReference type="GO" id="GO:0009423">
    <property type="term" value="P:chorismate biosynthetic process"/>
    <property type="evidence" value="ECO:0007669"/>
    <property type="project" value="UniProtKB-UniRule"/>
</dbReference>
<feature type="binding site" evidence="7">
    <location>
        <begin position="10"/>
        <end position="15"/>
    </location>
    <ligand>
        <name>ATP</name>
        <dbReference type="ChEBI" id="CHEBI:30616"/>
    </ligand>
</feature>
<keyword evidence="5 7" id="KW-0067">ATP-binding</keyword>
<keyword evidence="2 7" id="KW-0808">Transferase</keyword>
<dbReference type="InterPro" id="IPR027417">
    <property type="entry name" value="P-loop_NTPase"/>
</dbReference>
<comment type="similarity">
    <text evidence="7">Belongs to the shikimate kinase family.</text>
</comment>
<dbReference type="GO" id="GO:0005829">
    <property type="term" value="C:cytosol"/>
    <property type="evidence" value="ECO:0007669"/>
    <property type="project" value="TreeGrafter"/>
</dbReference>
<dbReference type="AlphaFoldDB" id="H6RHM8"/>
<dbReference type="EMBL" id="FO117611">
    <property type="protein sequence ID" value="CCG00539.1"/>
    <property type="molecule type" value="Genomic_DNA"/>
</dbReference>
<organism evidence="8">
    <name type="scientific">uncultured Flavobacteriia bacterium</name>
    <dbReference type="NCBI Taxonomy" id="212695"/>
    <lineage>
        <taxon>Bacteria</taxon>
        <taxon>Pseudomonadati</taxon>
        <taxon>Bacteroidota</taxon>
        <taxon>Flavobacteriia</taxon>
        <taxon>environmental samples</taxon>
    </lineage>
</organism>
<dbReference type="GO" id="GO:0008652">
    <property type="term" value="P:amino acid biosynthetic process"/>
    <property type="evidence" value="ECO:0007669"/>
    <property type="project" value="UniProtKB-KW"/>
</dbReference>
<dbReference type="CDD" id="cd00464">
    <property type="entry name" value="SK"/>
    <property type="match status" value="1"/>
</dbReference>
<reference evidence="8" key="2">
    <citation type="submission" date="2012-02" db="EMBL/GenBank/DDBJ databases">
        <authorList>
            <person name="Genoscope - CEA"/>
        </authorList>
    </citation>
    <scope>NUCLEOTIDE SEQUENCE</scope>
</reference>
<feature type="binding site" evidence="7">
    <location>
        <position position="120"/>
    </location>
    <ligand>
        <name>ATP</name>
        <dbReference type="ChEBI" id="CHEBI:30616"/>
    </ligand>
</feature>
<evidence type="ECO:0000256" key="4">
    <source>
        <dbReference type="ARBA" id="ARBA00022777"/>
    </source>
</evidence>
<reference evidence="8" key="1">
    <citation type="journal article" date="2012" name="Environ. Microbiol.">
        <title>Genomic content of uncultured Bacteroidetes from contrasting oceanic provinces in the North Atlantic Ocean.</title>
        <authorList>
            <person name="Gomez-Pereira P.R."/>
            <person name="Schuler M."/>
            <person name="Fuchs B.M."/>
            <person name="Bennke C."/>
            <person name="Teeling H."/>
            <person name="Waldmann J."/>
            <person name="Richter M."/>
            <person name="Barbe V."/>
            <person name="Bataille E."/>
            <person name="Glockner F.O."/>
            <person name="Amann R."/>
        </authorList>
    </citation>
    <scope>NUCLEOTIDE SEQUENCE</scope>
</reference>
<proteinExistence type="inferred from homology"/>
<keyword evidence="7" id="KW-0479">Metal-binding</keyword>
<accession>H6RHM8</accession>
<dbReference type="GO" id="GO:0009073">
    <property type="term" value="P:aromatic amino acid family biosynthetic process"/>
    <property type="evidence" value="ECO:0007669"/>
    <property type="project" value="UniProtKB-KW"/>
</dbReference>
<comment type="subcellular location">
    <subcellularLocation>
        <location evidence="7">Cytoplasm</location>
    </subcellularLocation>
</comment>
<sequence length="174" mass="19486">MKLVLVGYMGSGKTTTGKILAERLEIPFIDLDHYISEKQGMSIPDLFKNKGAVFFRKVEREALLHLGHSDDSFVLSTGGGTPCFGDNLENMKFFPNTIVVYLKLSIPELVTRLEGEMDQRPLLAGLDKALLPEFLGKHLFERAPFYEQAHLIVPVLGQTPNEISQKIQSNLKLL</sequence>
<evidence type="ECO:0000256" key="7">
    <source>
        <dbReference type="HAMAP-Rule" id="MF_00109"/>
    </source>
</evidence>
<protein>
    <recommendedName>
        <fullName evidence="7">Shikimate kinase</fullName>
        <shortName evidence="7">SK</shortName>
        <ecNumber evidence="7">2.7.1.71</ecNumber>
    </recommendedName>
</protein>
<comment type="function">
    <text evidence="7">Catalyzes the specific phosphorylation of the 3-hydroxyl group of shikimic acid using ATP as a cosubstrate.</text>
</comment>
<dbReference type="HAMAP" id="MF_00109">
    <property type="entry name" value="Shikimate_kinase"/>
    <property type="match status" value="1"/>
</dbReference>
<feature type="binding site" evidence="7">
    <location>
        <position position="79"/>
    </location>
    <ligand>
        <name>substrate</name>
    </ligand>
</feature>
<keyword evidence="3 7" id="KW-0547">Nucleotide-binding</keyword>
<feature type="binding site" evidence="7">
    <location>
        <position position="142"/>
    </location>
    <ligand>
        <name>substrate</name>
    </ligand>
</feature>
<dbReference type="EC" id="2.7.1.71" evidence="7"/>
<keyword evidence="6 7" id="KW-0057">Aromatic amino acid biosynthesis</keyword>
<evidence type="ECO:0000256" key="5">
    <source>
        <dbReference type="ARBA" id="ARBA00022840"/>
    </source>
</evidence>
<dbReference type="PRINTS" id="PR01100">
    <property type="entry name" value="SHIKIMTKNASE"/>
</dbReference>
<keyword evidence="4 7" id="KW-0418">Kinase</keyword>
<feature type="binding site" evidence="7">
    <location>
        <position position="158"/>
    </location>
    <ligand>
        <name>ATP</name>
        <dbReference type="ChEBI" id="CHEBI:30616"/>
    </ligand>
</feature>
<keyword evidence="1 7" id="KW-0028">Amino-acid biosynthesis</keyword>
<dbReference type="Pfam" id="PF01202">
    <property type="entry name" value="SKI"/>
    <property type="match status" value="1"/>
</dbReference>
<comment type="pathway">
    <text evidence="7">Metabolic intermediate biosynthesis; chorismate biosynthesis; chorismate from D-erythrose 4-phosphate and phosphoenolpyruvate: step 5/7.</text>
</comment>
<evidence type="ECO:0000256" key="1">
    <source>
        <dbReference type="ARBA" id="ARBA00022605"/>
    </source>
</evidence>
<comment type="cofactor">
    <cofactor evidence="7">
        <name>Mg(2+)</name>
        <dbReference type="ChEBI" id="CHEBI:18420"/>
    </cofactor>
    <text evidence="7">Binds 1 Mg(2+) ion per subunit.</text>
</comment>
<feature type="binding site" evidence="7">
    <location>
        <position position="56"/>
    </location>
    <ligand>
        <name>substrate</name>
    </ligand>
</feature>
<evidence type="ECO:0000313" key="8">
    <source>
        <dbReference type="EMBL" id="CCG00539.1"/>
    </source>
</evidence>
<feature type="binding site" evidence="7">
    <location>
        <position position="32"/>
    </location>
    <ligand>
        <name>substrate</name>
    </ligand>
</feature>
<dbReference type="SUPFAM" id="SSF52540">
    <property type="entry name" value="P-loop containing nucleoside triphosphate hydrolases"/>
    <property type="match status" value="1"/>
</dbReference>
<dbReference type="Gene3D" id="3.40.50.300">
    <property type="entry name" value="P-loop containing nucleotide triphosphate hydrolases"/>
    <property type="match status" value="1"/>
</dbReference>
<dbReference type="PANTHER" id="PTHR21087:SF16">
    <property type="entry name" value="SHIKIMATE KINASE 1, CHLOROPLASTIC"/>
    <property type="match status" value="1"/>
</dbReference>
<name>H6RHM8_9BACT</name>
<evidence type="ECO:0000256" key="6">
    <source>
        <dbReference type="ARBA" id="ARBA00023141"/>
    </source>
</evidence>
<dbReference type="InterPro" id="IPR000623">
    <property type="entry name" value="Shikimate_kinase/TSH1"/>
</dbReference>
<gene>
    <name evidence="7" type="primary">aroK</name>
    <name evidence="8" type="ORF">VIS_S3DGC10005</name>
</gene>
<dbReference type="PANTHER" id="PTHR21087">
    <property type="entry name" value="SHIKIMATE KINASE"/>
    <property type="match status" value="1"/>
</dbReference>
<evidence type="ECO:0000256" key="2">
    <source>
        <dbReference type="ARBA" id="ARBA00022679"/>
    </source>
</evidence>
<keyword evidence="7" id="KW-0963">Cytoplasm</keyword>
<comment type="catalytic activity">
    <reaction evidence="7">
        <text>shikimate + ATP = 3-phosphoshikimate + ADP + H(+)</text>
        <dbReference type="Rhea" id="RHEA:13121"/>
        <dbReference type="ChEBI" id="CHEBI:15378"/>
        <dbReference type="ChEBI" id="CHEBI:30616"/>
        <dbReference type="ChEBI" id="CHEBI:36208"/>
        <dbReference type="ChEBI" id="CHEBI:145989"/>
        <dbReference type="ChEBI" id="CHEBI:456216"/>
        <dbReference type="EC" id="2.7.1.71"/>
    </reaction>
</comment>
<evidence type="ECO:0000256" key="3">
    <source>
        <dbReference type="ARBA" id="ARBA00022741"/>
    </source>
</evidence>
<dbReference type="GO" id="GO:0004765">
    <property type="term" value="F:shikimate kinase activity"/>
    <property type="evidence" value="ECO:0007669"/>
    <property type="project" value="UniProtKB-UniRule"/>
</dbReference>
<dbReference type="UniPathway" id="UPA00053">
    <property type="reaction ID" value="UER00088"/>
</dbReference>
<feature type="binding site" evidence="7">
    <location>
        <position position="14"/>
    </location>
    <ligand>
        <name>Mg(2+)</name>
        <dbReference type="ChEBI" id="CHEBI:18420"/>
    </ligand>
</feature>
<keyword evidence="7" id="KW-0460">Magnesium</keyword>
<comment type="subunit">
    <text evidence="7">Monomer.</text>
</comment>
<dbReference type="GO" id="GO:0000287">
    <property type="term" value="F:magnesium ion binding"/>
    <property type="evidence" value="ECO:0007669"/>
    <property type="project" value="UniProtKB-UniRule"/>
</dbReference>